<name>A0A0D1ZX06_9PEZI</name>
<dbReference type="AlphaFoldDB" id="A0A0D1ZX06"/>
<evidence type="ECO:0000313" key="3">
    <source>
        <dbReference type="Proteomes" id="UP000053259"/>
    </source>
</evidence>
<dbReference type="PANTHER" id="PTHR47718:SF3">
    <property type="entry name" value="PROTEIN FAR1-RELATED SEQUENCE 5-LIKE"/>
    <property type="match status" value="1"/>
</dbReference>
<dbReference type="STRING" id="253628.A0A0D1ZX06"/>
<protein>
    <recommendedName>
        <fullName evidence="1">MULE transposase domain-containing protein</fullName>
    </recommendedName>
</protein>
<keyword evidence="3" id="KW-1185">Reference proteome</keyword>
<dbReference type="HOGENOM" id="CLU_013727_0_1_1"/>
<dbReference type="PANTHER" id="PTHR47718">
    <property type="entry name" value="OS01G0519700 PROTEIN"/>
    <property type="match status" value="1"/>
</dbReference>
<organism evidence="2 3">
    <name type="scientific">Verruconis gallopava</name>
    <dbReference type="NCBI Taxonomy" id="253628"/>
    <lineage>
        <taxon>Eukaryota</taxon>
        <taxon>Fungi</taxon>
        <taxon>Dikarya</taxon>
        <taxon>Ascomycota</taxon>
        <taxon>Pezizomycotina</taxon>
        <taxon>Dothideomycetes</taxon>
        <taxon>Pleosporomycetidae</taxon>
        <taxon>Venturiales</taxon>
        <taxon>Sympoventuriaceae</taxon>
        <taxon>Verruconis</taxon>
    </lineage>
</organism>
<dbReference type="VEuPathDB" id="FungiDB:PV09_09658"/>
<dbReference type="Pfam" id="PF10551">
    <property type="entry name" value="MULE"/>
    <property type="match status" value="1"/>
</dbReference>
<evidence type="ECO:0000259" key="1">
    <source>
        <dbReference type="Pfam" id="PF10551"/>
    </source>
</evidence>
<feature type="domain" description="MULE transposase" evidence="1">
    <location>
        <begin position="224"/>
        <end position="321"/>
    </location>
</feature>
<dbReference type="Proteomes" id="UP000053259">
    <property type="component" value="Unassembled WGS sequence"/>
</dbReference>
<evidence type="ECO:0000313" key="2">
    <source>
        <dbReference type="EMBL" id="KIV98539.1"/>
    </source>
</evidence>
<dbReference type="OrthoDB" id="4359445at2759"/>
<dbReference type="GeneID" id="27317631"/>
<gene>
    <name evidence="2" type="ORF">PV09_09658</name>
</gene>
<dbReference type="EMBL" id="KN847643">
    <property type="protein sequence ID" value="KIV98539.1"/>
    <property type="molecule type" value="Genomic_DNA"/>
</dbReference>
<accession>A0A0D1ZX06</accession>
<dbReference type="InterPro" id="IPR018289">
    <property type="entry name" value="MULE_transposase_dom"/>
</dbReference>
<dbReference type="RefSeq" id="XP_016208409.1">
    <property type="nucleotide sequence ID" value="XM_016363763.1"/>
</dbReference>
<reference evidence="2 3" key="1">
    <citation type="submission" date="2015-01" db="EMBL/GenBank/DDBJ databases">
        <title>The Genome Sequence of Ochroconis gallopava CBS43764.</title>
        <authorList>
            <consortium name="The Broad Institute Genomics Platform"/>
            <person name="Cuomo C."/>
            <person name="de Hoog S."/>
            <person name="Gorbushina A."/>
            <person name="Stielow B."/>
            <person name="Teixiera M."/>
            <person name="Abouelleil A."/>
            <person name="Chapman S.B."/>
            <person name="Priest M."/>
            <person name="Young S.K."/>
            <person name="Wortman J."/>
            <person name="Nusbaum C."/>
            <person name="Birren B."/>
        </authorList>
    </citation>
    <scope>NUCLEOTIDE SEQUENCE [LARGE SCALE GENOMIC DNA]</scope>
    <source>
        <strain evidence="2 3">CBS 43764</strain>
    </source>
</reference>
<sequence>MPLSLEPPPEGLYGSKEDLLMHCKEHAKQAGYALSILKSNAYSKSIIIACVCYGQLANKWKLTEENRKRPNHSSKKTGCRVSCIGKEQSDGRWRLTIREGEYNHRPAPVGTYAAHRKRETPVKERIMQDLWAGCAVRQTHAQLQQQFPNILITKQDIFNKRVQAKARALQGRSVVEALFSELEDSGYYYPHQTFPENHEKAGTLSHLLVIHPRSLAIYKENFDVLILNCTYKTNRYNYPLLDLVSYTRMNTIFNLGLCFQHNKTQDDYEWTLEQLKAIFHANHIKALNVFVTDRDLALLRALASTFPSVPTLLCYWHVNKNVLTRAQVHMLKVVDMEKSTESCVVTKDCEACSIFMAA</sequence>
<proteinExistence type="predicted"/>
<dbReference type="InParanoid" id="A0A0D1ZX06"/>